<comment type="caution">
    <text evidence="7">The sequence shown here is derived from an EMBL/GenBank/DDBJ whole genome shotgun (WGS) entry which is preliminary data.</text>
</comment>
<dbReference type="InterPro" id="IPR035919">
    <property type="entry name" value="EAL_sf"/>
</dbReference>
<dbReference type="InterPro" id="IPR013656">
    <property type="entry name" value="PAS_4"/>
</dbReference>
<dbReference type="InterPro" id="IPR029787">
    <property type="entry name" value="Nucleotide_cyclase"/>
</dbReference>
<dbReference type="CDD" id="cd00130">
    <property type="entry name" value="PAS"/>
    <property type="match status" value="2"/>
</dbReference>
<dbReference type="Pfam" id="PF08448">
    <property type="entry name" value="PAS_4"/>
    <property type="match status" value="1"/>
</dbReference>
<evidence type="ECO:0000256" key="1">
    <source>
        <dbReference type="PROSITE-ProRule" id="PRU00169"/>
    </source>
</evidence>
<dbReference type="Pfam" id="PF00989">
    <property type="entry name" value="PAS"/>
    <property type="match status" value="1"/>
</dbReference>
<dbReference type="PROSITE" id="PS50883">
    <property type="entry name" value="EAL"/>
    <property type="match status" value="1"/>
</dbReference>
<dbReference type="SMART" id="SM00448">
    <property type="entry name" value="REC"/>
    <property type="match status" value="1"/>
</dbReference>
<reference evidence="7 8" key="1">
    <citation type="submission" date="2021-05" db="EMBL/GenBank/DDBJ databases">
        <title>Draft Whole Genome Sequencing Of Biosensor Chromobacterium violaceum Strain CV026 Reveals A Regulatory RNA In Chromobacterium violaceum Phenotype Regulatory Network.</title>
        <authorList>
            <person name="Hong K.W."/>
            <person name="Chan K.G."/>
            <person name="Chang C.-Y."/>
        </authorList>
    </citation>
    <scope>NUCLEOTIDE SEQUENCE [LARGE SCALE GENOMIC DNA]</scope>
    <source>
        <strain evidence="7 8">ATCC 31532</strain>
    </source>
</reference>
<proteinExistence type="predicted"/>
<protein>
    <submittedName>
        <fullName evidence="7">EAL domain-containing protein</fullName>
    </submittedName>
</protein>
<evidence type="ECO:0000259" key="2">
    <source>
        <dbReference type="PROSITE" id="PS50110"/>
    </source>
</evidence>
<dbReference type="PROSITE" id="PS50887">
    <property type="entry name" value="GGDEF"/>
    <property type="match status" value="1"/>
</dbReference>
<accession>A0ABS7FBC1</accession>
<dbReference type="Gene3D" id="3.20.20.450">
    <property type="entry name" value="EAL domain"/>
    <property type="match status" value="1"/>
</dbReference>
<dbReference type="InterPro" id="IPR035965">
    <property type="entry name" value="PAS-like_dom_sf"/>
</dbReference>
<feature type="domain" description="EAL" evidence="5">
    <location>
        <begin position="566"/>
        <end position="819"/>
    </location>
</feature>
<dbReference type="Proteomes" id="UP000711178">
    <property type="component" value="Unassembled WGS sequence"/>
</dbReference>
<dbReference type="NCBIfam" id="TIGR00229">
    <property type="entry name" value="sensory_box"/>
    <property type="match status" value="2"/>
</dbReference>
<feature type="domain" description="PAC" evidence="4">
    <location>
        <begin position="340"/>
        <end position="392"/>
    </location>
</feature>
<dbReference type="Gene3D" id="3.30.70.270">
    <property type="match status" value="1"/>
</dbReference>
<dbReference type="CDD" id="cd01949">
    <property type="entry name" value="GGDEF"/>
    <property type="match status" value="1"/>
</dbReference>
<dbReference type="SMART" id="SM00267">
    <property type="entry name" value="GGDEF"/>
    <property type="match status" value="1"/>
</dbReference>
<evidence type="ECO:0000259" key="4">
    <source>
        <dbReference type="PROSITE" id="PS50113"/>
    </source>
</evidence>
<evidence type="ECO:0000259" key="5">
    <source>
        <dbReference type="PROSITE" id="PS50883"/>
    </source>
</evidence>
<dbReference type="Gene3D" id="3.40.50.2300">
    <property type="match status" value="1"/>
</dbReference>
<organism evidence="7 8">
    <name type="scientific">Chromobacterium subtsugae</name>
    <dbReference type="NCBI Taxonomy" id="251747"/>
    <lineage>
        <taxon>Bacteria</taxon>
        <taxon>Pseudomonadati</taxon>
        <taxon>Pseudomonadota</taxon>
        <taxon>Betaproteobacteria</taxon>
        <taxon>Neisseriales</taxon>
        <taxon>Chromobacteriaceae</taxon>
        <taxon>Chromobacterium</taxon>
    </lineage>
</organism>
<dbReference type="Pfam" id="PF00072">
    <property type="entry name" value="Response_reg"/>
    <property type="match status" value="1"/>
</dbReference>
<dbReference type="InterPro" id="IPR000700">
    <property type="entry name" value="PAS-assoc_C"/>
</dbReference>
<dbReference type="InterPro" id="IPR011006">
    <property type="entry name" value="CheY-like_superfamily"/>
</dbReference>
<dbReference type="NCBIfam" id="TIGR00254">
    <property type="entry name" value="GGDEF"/>
    <property type="match status" value="1"/>
</dbReference>
<dbReference type="SMART" id="SM00091">
    <property type="entry name" value="PAS"/>
    <property type="match status" value="2"/>
</dbReference>
<dbReference type="PROSITE" id="PS50112">
    <property type="entry name" value="PAS"/>
    <property type="match status" value="1"/>
</dbReference>
<name>A0ABS7FBC1_9NEIS</name>
<dbReference type="EMBL" id="JAHDTB010000004">
    <property type="protein sequence ID" value="MBW8287261.1"/>
    <property type="molecule type" value="Genomic_DNA"/>
</dbReference>
<dbReference type="InterPro" id="IPR000014">
    <property type="entry name" value="PAS"/>
</dbReference>
<dbReference type="InterPro" id="IPR043128">
    <property type="entry name" value="Rev_trsase/Diguanyl_cyclase"/>
</dbReference>
<keyword evidence="8" id="KW-1185">Reference proteome</keyword>
<dbReference type="InterPro" id="IPR013767">
    <property type="entry name" value="PAS_fold"/>
</dbReference>
<evidence type="ECO:0000313" key="8">
    <source>
        <dbReference type="Proteomes" id="UP000711178"/>
    </source>
</evidence>
<feature type="modified residue" description="4-aspartylphosphate" evidence="1">
    <location>
        <position position="59"/>
    </location>
</feature>
<dbReference type="PANTHER" id="PTHR44757:SF4">
    <property type="entry name" value="DIGUANYLATE CYCLASE DGCE-RELATED"/>
    <property type="match status" value="1"/>
</dbReference>
<dbReference type="InterPro" id="IPR001610">
    <property type="entry name" value="PAC"/>
</dbReference>
<dbReference type="InterPro" id="IPR000160">
    <property type="entry name" value="GGDEF_dom"/>
</dbReference>
<feature type="domain" description="Response regulatory" evidence="2">
    <location>
        <begin position="11"/>
        <end position="126"/>
    </location>
</feature>
<dbReference type="CDD" id="cd01948">
    <property type="entry name" value="EAL"/>
    <property type="match status" value="1"/>
</dbReference>
<dbReference type="SUPFAM" id="SSF55785">
    <property type="entry name" value="PYP-like sensor domain (PAS domain)"/>
    <property type="match status" value="2"/>
</dbReference>
<evidence type="ECO:0000259" key="3">
    <source>
        <dbReference type="PROSITE" id="PS50112"/>
    </source>
</evidence>
<dbReference type="Pfam" id="PF00990">
    <property type="entry name" value="GGDEF"/>
    <property type="match status" value="1"/>
</dbReference>
<dbReference type="SMART" id="SM00086">
    <property type="entry name" value="PAC"/>
    <property type="match status" value="2"/>
</dbReference>
<dbReference type="SUPFAM" id="SSF52172">
    <property type="entry name" value="CheY-like"/>
    <property type="match status" value="1"/>
</dbReference>
<dbReference type="PROSITE" id="PS50113">
    <property type="entry name" value="PAC"/>
    <property type="match status" value="2"/>
</dbReference>
<dbReference type="PROSITE" id="PS50110">
    <property type="entry name" value="RESPONSE_REGULATORY"/>
    <property type="match status" value="1"/>
</dbReference>
<dbReference type="SUPFAM" id="SSF141868">
    <property type="entry name" value="EAL domain-like"/>
    <property type="match status" value="1"/>
</dbReference>
<sequence length="826" mass="90401">MFNDLRHERARILIVDDMASNIHVIREAVRDLGEVRFATSGREALEMAQRAVPDVILLDIEMPGMDGYAVCREIKATPRLSDIPVIFVTSHDEDGHELQALNIGGVDFLHKPLNVPVARARVQTQLALRLRTRQLGAAQRDLAEVLRRLPAFVAYWNADLCNEFANDESGAWFGIAAADMRGLPARAVLGEANFLAMELRLRAALNGDAATFDLSLAKPDGGTLHGQVALAHRPQEGGRPGCLMLIADVTERKRAELALRDEKERIRITLNSIGDAVIATDAAGRVTFLNPIAEEMTGWLAKEALGQPIESVMPLQASDAGRGVDNPVRLVLAERRAVGMTLDRALLRRDGRLLEVEDSAAPILDHAGELTGAIIVFHNVGEARALAVKMMHLAQHDALTNLPNRMLLQDRTQQALRQAESSGERLGLFILDLDHFKVINDSVGHSVGDRLLQLVAKRLQAIVRPGDTISRQGGDEFIILMPDPVSIEQLGAVAARLQKAVSEPCLLDEERFDLSVSIGVSLYPDDSRDQEELYRHADAAMYQAKEDGRNRYRFFSAEIEEALLSRQALERHIRMGAESGGFRAYYQAKVDVTEGRIVGVEALMRWRDESGEIISPGHFIPLAEETGLILPLGRFILRQACLDGKRWHDAGLPLRIAVNVSAAQIADGCFSDTVRAVLAETGIAPQLLELEITEGVLAANIAQTMSVLAELKRLGVAIAVDDFGTGYSNLAYLRQFPIDVLKIDQSFVRDMIGDKSNLAIISAIVSMARGLDLQLVAEGVESAEQERALLALGCRVMQGFLYGRPVPAEEMDRQLGNGARLAGSQA</sequence>
<dbReference type="SUPFAM" id="SSF55073">
    <property type="entry name" value="Nucleotide cyclase"/>
    <property type="match status" value="1"/>
</dbReference>
<dbReference type="SMART" id="SM00052">
    <property type="entry name" value="EAL"/>
    <property type="match status" value="1"/>
</dbReference>
<dbReference type="GeneID" id="89686835"/>
<keyword evidence="1" id="KW-0597">Phosphoprotein</keyword>
<dbReference type="Gene3D" id="3.30.450.20">
    <property type="entry name" value="PAS domain"/>
    <property type="match status" value="2"/>
</dbReference>
<feature type="domain" description="GGDEF" evidence="6">
    <location>
        <begin position="424"/>
        <end position="557"/>
    </location>
</feature>
<gene>
    <name evidence="7" type="ORF">KIF53_06430</name>
</gene>
<feature type="domain" description="PAS" evidence="3">
    <location>
        <begin position="262"/>
        <end position="314"/>
    </location>
</feature>
<dbReference type="PANTHER" id="PTHR44757">
    <property type="entry name" value="DIGUANYLATE CYCLASE DGCP"/>
    <property type="match status" value="1"/>
</dbReference>
<dbReference type="Pfam" id="PF00563">
    <property type="entry name" value="EAL"/>
    <property type="match status" value="1"/>
</dbReference>
<dbReference type="InterPro" id="IPR052155">
    <property type="entry name" value="Biofilm_reg_signaling"/>
</dbReference>
<dbReference type="RefSeq" id="WP_043573982.1">
    <property type="nucleotide sequence ID" value="NZ_CP142381.1"/>
</dbReference>
<feature type="domain" description="PAC" evidence="4">
    <location>
        <begin position="210"/>
        <end position="261"/>
    </location>
</feature>
<dbReference type="InterPro" id="IPR001789">
    <property type="entry name" value="Sig_transdc_resp-reg_receiver"/>
</dbReference>
<evidence type="ECO:0000313" key="7">
    <source>
        <dbReference type="EMBL" id="MBW8287261.1"/>
    </source>
</evidence>
<evidence type="ECO:0000259" key="6">
    <source>
        <dbReference type="PROSITE" id="PS50887"/>
    </source>
</evidence>
<dbReference type="InterPro" id="IPR001633">
    <property type="entry name" value="EAL_dom"/>
</dbReference>